<evidence type="ECO:0000313" key="2">
    <source>
        <dbReference type="EMBL" id="MBB5222586.1"/>
    </source>
</evidence>
<dbReference type="Proteomes" id="UP000549457">
    <property type="component" value="Unassembled WGS sequence"/>
</dbReference>
<name>A0A840SRX2_9RHOB</name>
<dbReference type="InterPro" id="IPR023346">
    <property type="entry name" value="Lysozyme-like_dom_sf"/>
</dbReference>
<dbReference type="Pfam" id="PF19489">
    <property type="entry name" value="SLT_4"/>
    <property type="match status" value="1"/>
</dbReference>
<evidence type="ECO:0000313" key="3">
    <source>
        <dbReference type="Proteomes" id="UP000549457"/>
    </source>
</evidence>
<dbReference type="InterPro" id="IPR045795">
    <property type="entry name" value="SLT_4"/>
</dbReference>
<gene>
    <name evidence="2" type="ORF">HNP73_002522</name>
</gene>
<reference evidence="2 3" key="1">
    <citation type="submission" date="2020-08" db="EMBL/GenBank/DDBJ databases">
        <title>Genomic Encyclopedia of Type Strains, Phase IV (KMG-IV): sequencing the most valuable type-strain genomes for metagenomic binning, comparative biology and taxonomic classification.</title>
        <authorList>
            <person name="Goeker M."/>
        </authorList>
    </citation>
    <scope>NUCLEOTIDE SEQUENCE [LARGE SCALE GENOMIC DNA]</scope>
    <source>
        <strain evidence="2 3">DSM 101730</strain>
    </source>
</reference>
<sequence>MQEEKPGWFAAMRKTEEKWGVPVAVQLATIARESSFRADARPTKRVGSSIFARDVPLSSAYGYAQAIDGTWEGYISDTGRRGADREDFSDASDFIGWYMNSNARVNGVPVTDAYNQYLAFHEGKAGFARGSYRKKTWLPGVARDVQNWAGIYHRQLMTCSSY</sequence>
<dbReference type="Gene3D" id="1.10.530.10">
    <property type="match status" value="1"/>
</dbReference>
<accession>A0A840SRX2</accession>
<evidence type="ECO:0000259" key="1">
    <source>
        <dbReference type="Pfam" id="PF19489"/>
    </source>
</evidence>
<dbReference type="AlphaFoldDB" id="A0A840SRX2"/>
<dbReference type="SUPFAM" id="SSF53955">
    <property type="entry name" value="Lysozyme-like"/>
    <property type="match status" value="1"/>
</dbReference>
<keyword evidence="3" id="KW-1185">Reference proteome</keyword>
<dbReference type="CDD" id="cd00442">
    <property type="entry name" value="Lyz-like"/>
    <property type="match status" value="1"/>
</dbReference>
<comment type="caution">
    <text evidence="2">The sequence shown here is derived from an EMBL/GenBank/DDBJ whole genome shotgun (WGS) entry which is preliminary data.</text>
</comment>
<feature type="domain" description="Transglycosylase SLT" evidence="1">
    <location>
        <begin position="3"/>
        <end position="159"/>
    </location>
</feature>
<organism evidence="2 3">
    <name type="scientific">Amaricoccus macauensis</name>
    <dbReference type="NCBI Taxonomy" id="57001"/>
    <lineage>
        <taxon>Bacteria</taxon>
        <taxon>Pseudomonadati</taxon>
        <taxon>Pseudomonadota</taxon>
        <taxon>Alphaproteobacteria</taxon>
        <taxon>Rhodobacterales</taxon>
        <taxon>Paracoccaceae</taxon>
        <taxon>Amaricoccus</taxon>
    </lineage>
</organism>
<protein>
    <recommendedName>
        <fullName evidence="1">Transglycosylase SLT domain-containing protein</fullName>
    </recommendedName>
</protein>
<proteinExistence type="predicted"/>
<dbReference type="EMBL" id="JACHFM010000002">
    <property type="protein sequence ID" value="MBB5222586.1"/>
    <property type="molecule type" value="Genomic_DNA"/>
</dbReference>